<evidence type="ECO:0000313" key="5">
    <source>
        <dbReference type="EMBL" id="HHL42214.1"/>
    </source>
</evidence>
<gene>
    <name evidence="5" type="ORF">ENJ42_01225</name>
</gene>
<dbReference type="InterPro" id="IPR000524">
    <property type="entry name" value="Tscrpt_reg_HTH_GntR"/>
</dbReference>
<dbReference type="Gene3D" id="1.10.10.10">
    <property type="entry name" value="Winged helix-like DNA-binding domain superfamily/Winged helix DNA-binding domain"/>
    <property type="match status" value="1"/>
</dbReference>
<keyword evidence="1" id="KW-0805">Transcription regulation</keyword>
<reference evidence="5" key="1">
    <citation type="journal article" date="2020" name="mSystems">
        <title>Genome- and Community-Level Interaction Insights into Carbon Utilization and Element Cycling Functions of Hydrothermarchaeota in Hydrothermal Sediment.</title>
        <authorList>
            <person name="Zhou Z."/>
            <person name="Liu Y."/>
            <person name="Xu W."/>
            <person name="Pan J."/>
            <person name="Luo Z.H."/>
            <person name="Li M."/>
        </authorList>
    </citation>
    <scope>NUCLEOTIDE SEQUENCE [LARGE SCALE GENOMIC DNA]</scope>
    <source>
        <strain evidence="5">HyVt-485</strain>
    </source>
</reference>
<feature type="domain" description="HTH gntR-type" evidence="4">
    <location>
        <begin position="13"/>
        <end position="81"/>
    </location>
</feature>
<keyword evidence="3" id="KW-0804">Transcription</keyword>
<evidence type="ECO:0000256" key="3">
    <source>
        <dbReference type="ARBA" id="ARBA00023163"/>
    </source>
</evidence>
<name>A0A7C5LS76_9PROT</name>
<dbReference type="SUPFAM" id="SSF46785">
    <property type="entry name" value="Winged helix' DNA-binding domain"/>
    <property type="match status" value="1"/>
</dbReference>
<dbReference type="CDD" id="cd07377">
    <property type="entry name" value="WHTH_GntR"/>
    <property type="match status" value="1"/>
</dbReference>
<dbReference type="AlphaFoldDB" id="A0A7C5LS76"/>
<dbReference type="SUPFAM" id="SSF64288">
    <property type="entry name" value="Chorismate lyase-like"/>
    <property type="match status" value="1"/>
</dbReference>
<dbReference type="SMART" id="SM00866">
    <property type="entry name" value="UTRA"/>
    <property type="match status" value="1"/>
</dbReference>
<protein>
    <submittedName>
        <fullName evidence="5">GntR family transcriptional regulator</fullName>
    </submittedName>
</protein>
<organism evidence="5">
    <name type="scientific">Hellea balneolensis</name>
    <dbReference type="NCBI Taxonomy" id="287478"/>
    <lineage>
        <taxon>Bacteria</taxon>
        <taxon>Pseudomonadati</taxon>
        <taxon>Pseudomonadota</taxon>
        <taxon>Alphaproteobacteria</taxon>
        <taxon>Maricaulales</taxon>
        <taxon>Robiginitomaculaceae</taxon>
        <taxon>Hellea</taxon>
    </lineage>
</organism>
<proteinExistence type="predicted"/>
<dbReference type="InterPro" id="IPR036390">
    <property type="entry name" value="WH_DNA-bd_sf"/>
</dbReference>
<dbReference type="SMART" id="SM00345">
    <property type="entry name" value="HTH_GNTR"/>
    <property type="match status" value="1"/>
</dbReference>
<evidence type="ECO:0000256" key="1">
    <source>
        <dbReference type="ARBA" id="ARBA00023015"/>
    </source>
</evidence>
<evidence type="ECO:0000259" key="4">
    <source>
        <dbReference type="PROSITE" id="PS50949"/>
    </source>
</evidence>
<dbReference type="PRINTS" id="PR00035">
    <property type="entry name" value="HTHGNTR"/>
</dbReference>
<dbReference type="Pfam" id="PF00392">
    <property type="entry name" value="GntR"/>
    <property type="match status" value="1"/>
</dbReference>
<accession>A0A7C5LS76</accession>
<dbReference type="GO" id="GO:0045892">
    <property type="term" value="P:negative regulation of DNA-templated transcription"/>
    <property type="evidence" value="ECO:0007669"/>
    <property type="project" value="TreeGrafter"/>
</dbReference>
<dbReference type="PROSITE" id="PS50949">
    <property type="entry name" value="HTH_GNTR"/>
    <property type="match status" value="1"/>
</dbReference>
<dbReference type="InterPro" id="IPR050679">
    <property type="entry name" value="Bact_HTH_transcr_reg"/>
</dbReference>
<dbReference type="GO" id="GO:0003677">
    <property type="term" value="F:DNA binding"/>
    <property type="evidence" value="ECO:0007669"/>
    <property type="project" value="UniProtKB-KW"/>
</dbReference>
<sequence length="241" mass="26664">MLKTLGPDWDKSTPLYVQLANNLRALILSGEITSGDSLPSERTLAEITGTSRVTIRKAILRLIDEGLLLRKHGAGTFIAPAIEQSGEEISGFSQDAKERGEKPSSIWLVRAMASPTEEEAKQLRLAKTENVIRLGRVRVSNGEPLAIEHAVVPAKFLPDPERVTESLYQALKQEGYSPAKGLQRIKASLATPTEAGLLSIRENSEILRIERNSYLKDGTPVEFTRSAYRGDKYVFVTKLHR</sequence>
<dbReference type="PANTHER" id="PTHR44846:SF1">
    <property type="entry name" value="MANNOSYL-D-GLYCERATE TRANSPORT_METABOLISM SYSTEM REPRESSOR MNGR-RELATED"/>
    <property type="match status" value="1"/>
</dbReference>
<dbReference type="PANTHER" id="PTHR44846">
    <property type="entry name" value="MANNOSYL-D-GLYCERATE TRANSPORT/METABOLISM SYSTEM REPRESSOR MNGR-RELATED"/>
    <property type="match status" value="1"/>
</dbReference>
<dbReference type="Pfam" id="PF07702">
    <property type="entry name" value="UTRA"/>
    <property type="match status" value="1"/>
</dbReference>
<dbReference type="InterPro" id="IPR028978">
    <property type="entry name" value="Chorismate_lyase_/UTRA_dom_sf"/>
</dbReference>
<dbReference type="Gene3D" id="3.40.1410.10">
    <property type="entry name" value="Chorismate lyase-like"/>
    <property type="match status" value="1"/>
</dbReference>
<dbReference type="EMBL" id="DRMJ01000057">
    <property type="protein sequence ID" value="HHL42214.1"/>
    <property type="molecule type" value="Genomic_DNA"/>
</dbReference>
<dbReference type="InterPro" id="IPR036388">
    <property type="entry name" value="WH-like_DNA-bd_sf"/>
</dbReference>
<dbReference type="InterPro" id="IPR011663">
    <property type="entry name" value="UTRA"/>
</dbReference>
<dbReference type="Proteomes" id="UP000885830">
    <property type="component" value="Unassembled WGS sequence"/>
</dbReference>
<comment type="caution">
    <text evidence="5">The sequence shown here is derived from an EMBL/GenBank/DDBJ whole genome shotgun (WGS) entry which is preliminary data.</text>
</comment>
<evidence type="ECO:0000256" key="2">
    <source>
        <dbReference type="ARBA" id="ARBA00023125"/>
    </source>
</evidence>
<dbReference type="GO" id="GO:0003700">
    <property type="term" value="F:DNA-binding transcription factor activity"/>
    <property type="evidence" value="ECO:0007669"/>
    <property type="project" value="InterPro"/>
</dbReference>
<keyword evidence="2" id="KW-0238">DNA-binding</keyword>